<feature type="compositionally biased region" description="Low complexity" evidence="1">
    <location>
        <begin position="9"/>
        <end position="19"/>
    </location>
</feature>
<sequence length="430" mass="46663">MSSNEWFTSSSSKKLSGHSNQYTNDGTAPANTKSPAIACGVVMVENNDDPTVTMRHGSGGIRQLPVSSSVSVNPVTNNDKWHIGSDGKAMTAMLAAILVDKDIIAFSSTVEDICDNSFPNMKECYKEVTLLSLLSHTGSIPPGAGSDEVWSLAWKLNTNFRTTENREVCLDKLLTTVEPCGTPNQQYAYSNWGYTLVGYMLETITSESYETLLTKYLLEPLGIKSLGFGMPQSKAEPWGHGEQSGWAPQDPSGGAGDNPLTISPAGCMHMTITDWGKFIATSMSAKLANKILNVKPETFQMLRQPVLDNYCPAAWIHAPRPWANNDVFMHAGSNTLNYCVAWIAPNNMASRSENIGVAFLVCSNSGASDLTDPIVSTMIEAGSDEWINDQEMDEFGDSNYNDNNSISNNSVIVDVAKTMDEPQDCICTVS</sequence>
<dbReference type="InterPro" id="IPR012338">
    <property type="entry name" value="Beta-lactam/transpept-like"/>
</dbReference>
<name>A0A9W7AIU1_9STRA</name>
<feature type="compositionally biased region" description="Polar residues" evidence="1">
    <location>
        <begin position="20"/>
        <end position="31"/>
    </location>
</feature>
<dbReference type="InterPro" id="IPR050491">
    <property type="entry name" value="AmpC-like"/>
</dbReference>
<evidence type="ECO:0000259" key="2">
    <source>
        <dbReference type="Pfam" id="PF00144"/>
    </source>
</evidence>
<evidence type="ECO:0000313" key="4">
    <source>
        <dbReference type="Proteomes" id="UP001162640"/>
    </source>
</evidence>
<accession>A0A9W7AIU1</accession>
<dbReference type="AlphaFoldDB" id="A0A9W7AIU1"/>
<feature type="domain" description="Beta-lactamase-related" evidence="2">
    <location>
        <begin position="69"/>
        <end position="366"/>
    </location>
</feature>
<dbReference type="Proteomes" id="UP001162640">
    <property type="component" value="Unassembled WGS sequence"/>
</dbReference>
<dbReference type="InterPro" id="IPR001466">
    <property type="entry name" value="Beta-lactam-related"/>
</dbReference>
<feature type="region of interest" description="Disordered" evidence="1">
    <location>
        <begin position="1"/>
        <end position="31"/>
    </location>
</feature>
<organism evidence="3 4">
    <name type="scientific">Triparma laevis f. inornata</name>
    <dbReference type="NCBI Taxonomy" id="1714386"/>
    <lineage>
        <taxon>Eukaryota</taxon>
        <taxon>Sar</taxon>
        <taxon>Stramenopiles</taxon>
        <taxon>Ochrophyta</taxon>
        <taxon>Bolidophyceae</taxon>
        <taxon>Parmales</taxon>
        <taxon>Triparmaceae</taxon>
        <taxon>Triparma</taxon>
    </lineage>
</organism>
<evidence type="ECO:0000313" key="3">
    <source>
        <dbReference type="EMBL" id="GMH70177.1"/>
    </source>
</evidence>
<protein>
    <recommendedName>
        <fullName evidence="2">Beta-lactamase-related domain-containing protein</fullName>
    </recommendedName>
</protein>
<comment type="caution">
    <text evidence="3">The sequence shown here is derived from an EMBL/GenBank/DDBJ whole genome shotgun (WGS) entry which is preliminary data.</text>
</comment>
<dbReference type="EMBL" id="BLQM01000155">
    <property type="protein sequence ID" value="GMH70177.1"/>
    <property type="molecule type" value="Genomic_DNA"/>
</dbReference>
<reference evidence="4" key="1">
    <citation type="journal article" date="2023" name="Commun. Biol.">
        <title>Genome analysis of Parmales, the sister group of diatoms, reveals the evolutionary specialization of diatoms from phago-mixotrophs to photoautotrophs.</title>
        <authorList>
            <person name="Ban H."/>
            <person name="Sato S."/>
            <person name="Yoshikawa S."/>
            <person name="Yamada K."/>
            <person name="Nakamura Y."/>
            <person name="Ichinomiya M."/>
            <person name="Sato N."/>
            <person name="Blanc-Mathieu R."/>
            <person name="Endo H."/>
            <person name="Kuwata A."/>
            <person name="Ogata H."/>
        </authorList>
    </citation>
    <scope>NUCLEOTIDE SEQUENCE [LARGE SCALE GENOMIC DNA]</scope>
</reference>
<proteinExistence type="predicted"/>
<dbReference type="Gene3D" id="3.40.710.10">
    <property type="entry name" value="DD-peptidase/beta-lactamase superfamily"/>
    <property type="match status" value="1"/>
</dbReference>
<gene>
    <name evidence="3" type="ORF">TL16_g05342</name>
</gene>
<evidence type="ECO:0000256" key="1">
    <source>
        <dbReference type="SAM" id="MobiDB-lite"/>
    </source>
</evidence>
<dbReference type="SUPFAM" id="SSF56601">
    <property type="entry name" value="beta-lactamase/transpeptidase-like"/>
    <property type="match status" value="1"/>
</dbReference>
<dbReference type="PANTHER" id="PTHR46825">
    <property type="entry name" value="D-ALANYL-D-ALANINE-CARBOXYPEPTIDASE/ENDOPEPTIDASE AMPH"/>
    <property type="match status" value="1"/>
</dbReference>
<dbReference type="PANTHER" id="PTHR46825:SF9">
    <property type="entry name" value="BETA-LACTAMASE-RELATED DOMAIN-CONTAINING PROTEIN"/>
    <property type="match status" value="1"/>
</dbReference>
<dbReference type="Pfam" id="PF00144">
    <property type="entry name" value="Beta-lactamase"/>
    <property type="match status" value="1"/>
</dbReference>
<feature type="region of interest" description="Disordered" evidence="1">
    <location>
        <begin position="234"/>
        <end position="258"/>
    </location>
</feature>